<dbReference type="InterPro" id="IPR001830">
    <property type="entry name" value="Glyco_trans_20"/>
</dbReference>
<protein>
    <submittedName>
        <fullName evidence="2">Uncharacterized protein</fullName>
    </submittedName>
</protein>
<dbReference type="PANTHER" id="PTHR10788:SF123">
    <property type="entry name" value="TREHALOSE-PHOSPHATASE"/>
    <property type="match status" value="1"/>
</dbReference>
<comment type="caution">
    <text evidence="2">The sequence shown here is derived from an EMBL/GenBank/DDBJ whole genome shotgun (WGS) entry which is preliminary data.</text>
</comment>
<feature type="region of interest" description="Disordered" evidence="1">
    <location>
        <begin position="1"/>
        <end position="28"/>
    </location>
</feature>
<dbReference type="GO" id="GO:0003825">
    <property type="term" value="F:alpha,alpha-trehalose-phosphate synthase (UDP-forming) activity"/>
    <property type="evidence" value="ECO:0007669"/>
    <property type="project" value="TreeGrafter"/>
</dbReference>
<dbReference type="SUPFAM" id="SSF53756">
    <property type="entry name" value="UDP-Glycosyltransferase/glycogen phosphorylase"/>
    <property type="match status" value="1"/>
</dbReference>
<dbReference type="OrthoDB" id="755951at2759"/>
<evidence type="ECO:0000313" key="2">
    <source>
        <dbReference type="EMBL" id="PHH79837.1"/>
    </source>
</evidence>
<dbReference type="Gene3D" id="3.40.50.2000">
    <property type="entry name" value="Glycogen Phosphorylase B"/>
    <property type="match status" value="2"/>
</dbReference>
<dbReference type="GO" id="GO:0005946">
    <property type="term" value="C:alpha,alpha-trehalose-phosphate synthase complex (UDP-forming)"/>
    <property type="evidence" value="ECO:0007669"/>
    <property type="project" value="TreeGrafter"/>
</dbReference>
<keyword evidence="3" id="KW-1185">Reference proteome</keyword>
<dbReference type="Pfam" id="PF00982">
    <property type="entry name" value="Glyco_transf_20"/>
    <property type="match status" value="1"/>
</dbReference>
<dbReference type="Proteomes" id="UP000226431">
    <property type="component" value="Unassembled WGS sequence"/>
</dbReference>
<dbReference type="GO" id="GO:0034605">
    <property type="term" value="P:cellular response to heat"/>
    <property type="evidence" value="ECO:0007669"/>
    <property type="project" value="TreeGrafter"/>
</dbReference>
<dbReference type="PANTHER" id="PTHR10788">
    <property type="entry name" value="TREHALOSE-6-PHOSPHATE SYNTHASE"/>
    <property type="match status" value="1"/>
</dbReference>
<dbReference type="CDD" id="cd03788">
    <property type="entry name" value="GT20_TPS"/>
    <property type="match status" value="1"/>
</dbReference>
<dbReference type="GO" id="GO:0005829">
    <property type="term" value="C:cytosol"/>
    <property type="evidence" value="ECO:0007669"/>
    <property type="project" value="TreeGrafter"/>
</dbReference>
<dbReference type="GO" id="GO:0004805">
    <property type="term" value="F:trehalose-phosphatase activity"/>
    <property type="evidence" value="ECO:0007669"/>
    <property type="project" value="TreeGrafter"/>
</dbReference>
<proteinExistence type="predicted"/>
<dbReference type="STRING" id="2004952.A0A2C5ZFP1"/>
<dbReference type="AlphaFoldDB" id="A0A2C5ZFP1"/>
<organism evidence="2 3">
    <name type="scientific">Ophiocordyceps camponoti-rufipedis</name>
    <dbReference type="NCBI Taxonomy" id="2004952"/>
    <lineage>
        <taxon>Eukaryota</taxon>
        <taxon>Fungi</taxon>
        <taxon>Dikarya</taxon>
        <taxon>Ascomycota</taxon>
        <taxon>Pezizomycotina</taxon>
        <taxon>Sordariomycetes</taxon>
        <taxon>Hypocreomycetidae</taxon>
        <taxon>Hypocreales</taxon>
        <taxon>Ophiocordycipitaceae</taxon>
        <taxon>Ophiocordyceps</taxon>
    </lineage>
</organism>
<dbReference type="GO" id="GO:0031505">
    <property type="term" value="P:fungal-type cell wall organization"/>
    <property type="evidence" value="ECO:0007669"/>
    <property type="project" value="TreeGrafter"/>
</dbReference>
<evidence type="ECO:0000256" key="1">
    <source>
        <dbReference type="SAM" id="MobiDB-lite"/>
    </source>
</evidence>
<gene>
    <name evidence="2" type="ORF">CDD80_3698</name>
</gene>
<dbReference type="GO" id="GO:0005992">
    <property type="term" value="P:trehalose biosynthetic process"/>
    <property type="evidence" value="ECO:0007669"/>
    <property type="project" value="InterPro"/>
</dbReference>
<accession>A0A2C5ZFP1</accession>
<reference evidence="2 3" key="1">
    <citation type="submission" date="2017-06" db="EMBL/GenBank/DDBJ databases">
        <title>Ant-infecting Ophiocordyceps genomes reveal a high diversity of potential behavioral manipulation genes and a possible major role for enterotoxins.</title>
        <authorList>
            <person name="De Bekker C."/>
            <person name="Evans H.C."/>
            <person name="Brachmann A."/>
            <person name="Hughes D.P."/>
        </authorList>
    </citation>
    <scope>NUCLEOTIDE SEQUENCE [LARGE SCALE GENOMIC DNA]</scope>
    <source>
        <strain evidence="2 3">Map16</strain>
    </source>
</reference>
<evidence type="ECO:0000313" key="3">
    <source>
        <dbReference type="Proteomes" id="UP000226431"/>
    </source>
</evidence>
<sequence length="604" mass="67405">MFDAAYPNSINASRGNKPSEPELNGNAGLYVPVTPEIRRDTYKEKRQPSGYGYFSSQHGVGERSSGLALSGRVISATFTVPQTLRYNGSGKWVRMIFAIVGPITLINLKEIERHAHRSSLLGSLEYLSSAECSWDHTVIAWTGELTPSPKSRPSSLAALPVTMPSSITTEPEFDDTYVPRSDMDRLETLLWNDRLRTVPIWLADKSAISDQGVMLGEQARWRAFADHDICALLHYNQYPPTAGLEENERWRHYLHMNTAFADGICSLYKPGDIVMVYDYQLMLVPEMLRRRRPDIIVSFFLASPFPTSELMRCLHRREEMLKGILGADLIGLQAFHYTQHLANSCERILGCRATSEGISTERGWVSVGVFPEGIDVASVTSLAFTESVDAKCVELRKLYGDRKLIVGCDPPDSLGGVDKKLKAFSRFLDIYPEWKGKVVLVQTNSKPAVEDVGTEESKYASRVHGLVHAVNQAYGSLGFMPVRLHSHHLSCDEYMALLRLGDANLVTCARQGMTATGLEYICCQRDGHGLLIISEFSGTACNLDEALHVNPWDAVGVAEQIHEALTMSSERRREKHGDVYRRLERGDVRVWVEGMGLKSQVAFA</sequence>
<name>A0A2C5ZFP1_9HYPO</name>
<dbReference type="EMBL" id="NJES01000033">
    <property type="protein sequence ID" value="PHH79837.1"/>
    <property type="molecule type" value="Genomic_DNA"/>
</dbReference>